<dbReference type="InterPro" id="IPR050707">
    <property type="entry name" value="HTH_MetabolicPath_Reg"/>
</dbReference>
<dbReference type="GO" id="GO:0003677">
    <property type="term" value="F:DNA binding"/>
    <property type="evidence" value="ECO:0007669"/>
    <property type="project" value="UniProtKB-KW"/>
</dbReference>
<proteinExistence type="predicted"/>
<dbReference type="InterPro" id="IPR036388">
    <property type="entry name" value="WH-like_DNA-bd_sf"/>
</dbReference>
<dbReference type="InterPro" id="IPR005471">
    <property type="entry name" value="Tscrpt_reg_IclR_N"/>
</dbReference>
<gene>
    <name evidence="6" type="ORF">ACFPYI_19585</name>
</gene>
<dbReference type="SUPFAM" id="SSF46785">
    <property type="entry name" value="Winged helix' DNA-binding domain"/>
    <property type="match status" value="1"/>
</dbReference>
<dbReference type="InterPro" id="IPR036390">
    <property type="entry name" value="WH_DNA-bd_sf"/>
</dbReference>
<keyword evidence="3" id="KW-0804">Transcription</keyword>
<dbReference type="EMBL" id="JBHSQH010000002">
    <property type="protein sequence ID" value="MFC5973538.1"/>
    <property type="molecule type" value="Genomic_DNA"/>
</dbReference>
<dbReference type="PROSITE" id="PS51078">
    <property type="entry name" value="ICLR_ED"/>
    <property type="match status" value="1"/>
</dbReference>
<dbReference type="SUPFAM" id="SSF55781">
    <property type="entry name" value="GAF domain-like"/>
    <property type="match status" value="1"/>
</dbReference>
<accession>A0ABD5RSU2</accession>
<dbReference type="Gene3D" id="3.30.450.40">
    <property type="match status" value="1"/>
</dbReference>
<evidence type="ECO:0000259" key="5">
    <source>
        <dbReference type="PROSITE" id="PS51078"/>
    </source>
</evidence>
<dbReference type="RefSeq" id="WP_247420504.1">
    <property type="nucleotide sequence ID" value="NZ_JALLGW010000003.1"/>
</dbReference>
<protein>
    <submittedName>
        <fullName evidence="6">IclR family transcriptional regulator</fullName>
    </submittedName>
</protein>
<dbReference type="AlphaFoldDB" id="A0ABD5RSU2"/>
<feature type="domain" description="IclR-ED" evidence="5">
    <location>
        <begin position="78"/>
        <end position="262"/>
    </location>
</feature>
<dbReference type="PROSITE" id="PS51077">
    <property type="entry name" value="HTH_ICLR"/>
    <property type="match status" value="1"/>
</dbReference>
<evidence type="ECO:0000313" key="6">
    <source>
        <dbReference type="EMBL" id="MFC5973538.1"/>
    </source>
</evidence>
<evidence type="ECO:0000256" key="1">
    <source>
        <dbReference type="ARBA" id="ARBA00023015"/>
    </source>
</evidence>
<dbReference type="InterPro" id="IPR029016">
    <property type="entry name" value="GAF-like_dom_sf"/>
</dbReference>
<dbReference type="PANTHER" id="PTHR30136:SF35">
    <property type="entry name" value="HTH-TYPE TRANSCRIPTIONAL REGULATOR RV1719"/>
    <property type="match status" value="1"/>
</dbReference>
<evidence type="ECO:0000313" key="7">
    <source>
        <dbReference type="Proteomes" id="UP001596099"/>
    </source>
</evidence>
<organism evidence="6 7">
    <name type="scientific">Halomarina salina</name>
    <dbReference type="NCBI Taxonomy" id="1872699"/>
    <lineage>
        <taxon>Archaea</taxon>
        <taxon>Methanobacteriati</taxon>
        <taxon>Methanobacteriota</taxon>
        <taxon>Stenosarchaea group</taxon>
        <taxon>Halobacteria</taxon>
        <taxon>Halobacteriales</taxon>
        <taxon>Natronomonadaceae</taxon>
        <taxon>Halomarina</taxon>
    </lineage>
</organism>
<evidence type="ECO:0000256" key="2">
    <source>
        <dbReference type="ARBA" id="ARBA00023125"/>
    </source>
</evidence>
<evidence type="ECO:0000256" key="3">
    <source>
        <dbReference type="ARBA" id="ARBA00023163"/>
    </source>
</evidence>
<keyword evidence="1" id="KW-0805">Transcription regulation</keyword>
<evidence type="ECO:0000259" key="4">
    <source>
        <dbReference type="PROSITE" id="PS51077"/>
    </source>
</evidence>
<comment type="caution">
    <text evidence="6">The sequence shown here is derived from an EMBL/GenBank/DDBJ whole genome shotgun (WGS) entry which is preliminary data.</text>
</comment>
<keyword evidence="2" id="KW-0238">DNA-binding</keyword>
<reference evidence="6 7" key="1">
    <citation type="journal article" date="2019" name="Int. J. Syst. Evol. Microbiol.">
        <title>The Global Catalogue of Microorganisms (GCM) 10K type strain sequencing project: providing services to taxonomists for standard genome sequencing and annotation.</title>
        <authorList>
            <consortium name="The Broad Institute Genomics Platform"/>
            <consortium name="The Broad Institute Genome Sequencing Center for Infectious Disease"/>
            <person name="Wu L."/>
            <person name="Ma J."/>
        </authorList>
    </citation>
    <scope>NUCLEOTIDE SEQUENCE [LARGE SCALE GENOMIC DNA]</scope>
    <source>
        <strain evidence="6 7">CGMCC 1.12543</strain>
    </source>
</reference>
<dbReference type="Proteomes" id="UP001596099">
    <property type="component" value="Unassembled WGS sequence"/>
</dbReference>
<sequence>MASSREGGDTGAGERVTVQSVTTTLDVIDALQRHQGAGVTTLAADLDCSKSTVHKHLATLRERDFVVKNDDSYRLGLRFLDVGGDVRKQFPGADRIKRKVRHLSEQTEELVQFIAEERGRSVVLYREVGPHGVNTRTRVGKRLYLHQIAAGKAILANLPDWRVDEIVARHGLPRATESTITDRDALDEELATIRERGVSYSLGESTRGLNAVAVPMLDPDERVLGACVVSGPSHRLRGDLLEEELPNVLLSTVNELELNLAYE</sequence>
<dbReference type="Pfam" id="PF01614">
    <property type="entry name" value="IclR_C"/>
    <property type="match status" value="1"/>
</dbReference>
<feature type="domain" description="HTH iclR-type" evidence="4">
    <location>
        <begin position="18"/>
        <end position="77"/>
    </location>
</feature>
<dbReference type="GO" id="GO:0006355">
    <property type="term" value="P:regulation of DNA-templated transcription"/>
    <property type="evidence" value="ECO:0007669"/>
    <property type="project" value="UniProtKB-ARBA"/>
</dbReference>
<name>A0ABD5RSU2_9EURY</name>
<dbReference type="Pfam" id="PF09339">
    <property type="entry name" value="HTH_IclR"/>
    <property type="match status" value="1"/>
</dbReference>
<dbReference type="InterPro" id="IPR014757">
    <property type="entry name" value="Tscrpt_reg_IclR_C"/>
</dbReference>
<dbReference type="PANTHER" id="PTHR30136">
    <property type="entry name" value="HELIX-TURN-HELIX TRANSCRIPTIONAL REGULATOR, ICLR FAMILY"/>
    <property type="match status" value="1"/>
</dbReference>
<dbReference type="SMART" id="SM00346">
    <property type="entry name" value="HTH_ICLR"/>
    <property type="match status" value="1"/>
</dbReference>
<keyword evidence="7" id="KW-1185">Reference proteome</keyword>
<dbReference type="Gene3D" id="1.10.10.10">
    <property type="entry name" value="Winged helix-like DNA-binding domain superfamily/Winged helix DNA-binding domain"/>
    <property type="match status" value="1"/>
</dbReference>